<evidence type="ECO:0000256" key="1">
    <source>
        <dbReference type="SAM" id="MobiDB-lite"/>
    </source>
</evidence>
<accession>A0A4Z2FYQ0</accession>
<evidence type="ECO:0000313" key="3">
    <source>
        <dbReference type="Proteomes" id="UP000314294"/>
    </source>
</evidence>
<sequence>MDHDPEGGRGNPEPCGPDGLVLSATSASRAAFLQCVRWGAWCPFQEPADWKGDEVQVVLRGGAEPNPHGVMTYSAETSADTKSPAPLSASGSAQLSPLPGTEDSITFRLSSALERKTSGSPKASPRKTQEDAARHRRSPLRAASSLSLPYQWFCISFAFTLSLPSSPVSLCGR</sequence>
<protein>
    <submittedName>
        <fullName evidence="2">Uncharacterized protein</fullName>
    </submittedName>
</protein>
<comment type="caution">
    <text evidence="2">The sequence shown here is derived from an EMBL/GenBank/DDBJ whole genome shotgun (WGS) entry which is preliminary data.</text>
</comment>
<name>A0A4Z2FYQ0_9TELE</name>
<feature type="region of interest" description="Disordered" evidence="1">
    <location>
        <begin position="61"/>
        <end position="141"/>
    </location>
</feature>
<proteinExistence type="predicted"/>
<reference evidence="2 3" key="1">
    <citation type="submission" date="2019-03" db="EMBL/GenBank/DDBJ databases">
        <title>First draft genome of Liparis tanakae, snailfish: a comprehensive survey of snailfish specific genes.</title>
        <authorList>
            <person name="Kim W."/>
            <person name="Song I."/>
            <person name="Jeong J.-H."/>
            <person name="Kim D."/>
            <person name="Kim S."/>
            <person name="Ryu S."/>
            <person name="Song J.Y."/>
            <person name="Lee S.K."/>
        </authorList>
    </citation>
    <scope>NUCLEOTIDE SEQUENCE [LARGE SCALE GENOMIC DNA]</scope>
    <source>
        <tissue evidence="2">Muscle</tissue>
    </source>
</reference>
<dbReference type="AlphaFoldDB" id="A0A4Z2FYQ0"/>
<evidence type="ECO:0000313" key="2">
    <source>
        <dbReference type="EMBL" id="TNN45833.1"/>
    </source>
</evidence>
<dbReference type="Proteomes" id="UP000314294">
    <property type="component" value="Unassembled WGS sequence"/>
</dbReference>
<dbReference type="EMBL" id="SRLO01000821">
    <property type="protein sequence ID" value="TNN45833.1"/>
    <property type="molecule type" value="Genomic_DNA"/>
</dbReference>
<organism evidence="2 3">
    <name type="scientific">Liparis tanakae</name>
    <name type="common">Tanaka's snailfish</name>
    <dbReference type="NCBI Taxonomy" id="230148"/>
    <lineage>
        <taxon>Eukaryota</taxon>
        <taxon>Metazoa</taxon>
        <taxon>Chordata</taxon>
        <taxon>Craniata</taxon>
        <taxon>Vertebrata</taxon>
        <taxon>Euteleostomi</taxon>
        <taxon>Actinopterygii</taxon>
        <taxon>Neopterygii</taxon>
        <taxon>Teleostei</taxon>
        <taxon>Neoteleostei</taxon>
        <taxon>Acanthomorphata</taxon>
        <taxon>Eupercaria</taxon>
        <taxon>Perciformes</taxon>
        <taxon>Cottioidei</taxon>
        <taxon>Cottales</taxon>
        <taxon>Liparidae</taxon>
        <taxon>Liparis</taxon>
    </lineage>
</organism>
<gene>
    <name evidence="2" type="ORF">EYF80_043958</name>
</gene>
<keyword evidence="3" id="KW-1185">Reference proteome</keyword>